<dbReference type="AlphaFoldDB" id="A0A7W4J361"/>
<evidence type="ECO:0000313" key="2">
    <source>
        <dbReference type="Proteomes" id="UP000577891"/>
    </source>
</evidence>
<evidence type="ECO:0000313" key="1">
    <source>
        <dbReference type="EMBL" id="MBB2173767.1"/>
    </source>
</evidence>
<dbReference type="Proteomes" id="UP000577891">
    <property type="component" value="Unassembled WGS sequence"/>
</dbReference>
<dbReference type="GO" id="GO:0003700">
    <property type="term" value="F:DNA-binding transcription factor activity"/>
    <property type="evidence" value="ECO:0007669"/>
    <property type="project" value="TreeGrafter"/>
</dbReference>
<dbReference type="InterPro" id="IPR000944">
    <property type="entry name" value="Tscrpt_reg_Rrf2"/>
</dbReference>
<reference evidence="1 2" key="1">
    <citation type="submission" date="2020-04" db="EMBL/GenBank/DDBJ databases">
        <title>Description of novel Gluconacetobacter.</title>
        <authorList>
            <person name="Sombolestani A."/>
        </authorList>
    </citation>
    <scope>NUCLEOTIDE SEQUENCE [LARGE SCALE GENOMIC DNA]</scope>
    <source>
        <strain evidence="1 2">LMG 27724</strain>
    </source>
</reference>
<dbReference type="Gene3D" id="1.10.10.10">
    <property type="entry name" value="Winged helix-like DNA-binding domain superfamily/Winged helix DNA-binding domain"/>
    <property type="match status" value="1"/>
</dbReference>
<comment type="caution">
    <text evidence="1">The sequence shown here is derived from an EMBL/GenBank/DDBJ whole genome shotgun (WGS) entry which is preliminary data.</text>
</comment>
<name>A0A7W4J361_9PROT</name>
<dbReference type="PANTHER" id="PTHR33221">
    <property type="entry name" value="WINGED HELIX-TURN-HELIX TRANSCRIPTIONAL REGULATOR, RRF2 FAMILY"/>
    <property type="match status" value="1"/>
</dbReference>
<dbReference type="InterPro" id="IPR036388">
    <property type="entry name" value="WH-like_DNA-bd_sf"/>
</dbReference>
<keyword evidence="2" id="KW-1185">Reference proteome</keyword>
<accession>A0A7W4J361</accession>
<dbReference type="SUPFAM" id="SSF46785">
    <property type="entry name" value="Winged helix' DNA-binding domain"/>
    <property type="match status" value="1"/>
</dbReference>
<dbReference type="PROSITE" id="PS51197">
    <property type="entry name" value="HTH_RRF2_2"/>
    <property type="match status" value="1"/>
</dbReference>
<organism evidence="1 2">
    <name type="scientific">Gluconacetobacter asukensis</name>
    <dbReference type="NCBI Taxonomy" id="1017181"/>
    <lineage>
        <taxon>Bacteria</taxon>
        <taxon>Pseudomonadati</taxon>
        <taxon>Pseudomonadota</taxon>
        <taxon>Alphaproteobacteria</taxon>
        <taxon>Acetobacterales</taxon>
        <taxon>Acetobacteraceae</taxon>
        <taxon>Gluconacetobacter</taxon>
    </lineage>
</organism>
<dbReference type="Pfam" id="PF02082">
    <property type="entry name" value="Rrf2"/>
    <property type="match status" value="1"/>
</dbReference>
<dbReference type="PANTHER" id="PTHR33221:SF15">
    <property type="entry name" value="HTH-TYPE TRANSCRIPTIONAL REGULATOR YWGB-RELATED"/>
    <property type="match status" value="1"/>
</dbReference>
<gene>
    <name evidence="1" type="ORF">HLH35_16865</name>
</gene>
<dbReference type="EMBL" id="JABEQE010000020">
    <property type="protein sequence ID" value="MBB2173767.1"/>
    <property type="molecule type" value="Genomic_DNA"/>
</dbReference>
<protein>
    <submittedName>
        <fullName evidence="1">Rrf2 family transcriptional regulator</fullName>
    </submittedName>
</protein>
<dbReference type="PROSITE" id="PS01332">
    <property type="entry name" value="HTH_RRF2_1"/>
    <property type="match status" value="1"/>
</dbReference>
<dbReference type="InterPro" id="IPR030489">
    <property type="entry name" value="TR_Rrf2-type_CS"/>
</dbReference>
<dbReference type="GO" id="GO:0005829">
    <property type="term" value="C:cytosol"/>
    <property type="evidence" value="ECO:0007669"/>
    <property type="project" value="TreeGrafter"/>
</dbReference>
<dbReference type="InterPro" id="IPR036390">
    <property type="entry name" value="WH_DNA-bd_sf"/>
</dbReference>
<sequence length="147" mass="15930">MIDVRFPTALQMMLSLALAQTAGVERLSSAQLAEGIDSNPTFVRRLLVPLIQAGLVHSTMGRDGGVSLSTDAAMITLGDIYKATMGNKKLWTGRSDIPHRCLVSCNVERFFGNLADEVDESVLDLLSKRTLADALLELRTLDAARAQ</sequence>
<proteinExistence type="predicted"/>